<evidence type="ECO:0000256" key="1">
    <source>
        <dbReference type="SAM" id="SignalP"/>
    </source>
</evidence>
<organism evidence="3 4">
    <name type="scientific">Vanessa tameamea</name>
    <name type="common">Kamehameha butterfly</name>
    <dbReference type="NCBI Taxonomy" id="334116"/>
    <lineage>
        <taxon>Eukaryota</taxon>
        <taxon>Metazoa</taxon>
        <taxon>Ecdysozoa</taxon>
        <taxon>Arthropoda</taxon>
        <taxon>Hexapoda</taxon>
        <taxon>Insecta</taxon>
        <taxon>Pterygota</taxon>
        <taxon>Neoptera</taxon>
        <taxon>Endopterygota</taxon>
        <taxon>Lepidoptera</taxon>
        <taxon>Glossata</taxon>
        <taxon>Ditrysia</taxon>
        <taxon>Papilionoidea</taxon>
        <taxon>Nymphalidae</taxon>
        <taxon>Nymphalinae</taxon>
        <taxon>Vanessa</taxon>
    </lineage>
</organism>
<dbReference type="InterPro" id="IPR001304">
    <property type="entry name" value="C-type_lectin-like"/>
</dbReference>
<name>A0A8B8I319_VANTA</name>
<dbReference type="Gene3D" id="3.10.100.10">
    <property type="entry name" value="Mannose-Binding Protein A, subunit A"/>
    <property type="match status" value="1"/>
</dbReference>
<dbReference type="PROSITE" id="PS50041">
    <property type="entry name" value="C_TYPE_LECTIN_2"/>
    <property type="match status" value="1"/>
</dbReference>
<evidence type="ECO:0000259" key="2">
    <source>
        <dbReference type="PROSITE" id="PS50041"/>
    </source>
</evidence>
<feature type="signal peptide" evidence="1">
    <location>
        <begin position="1"/>
        <end position="17"/>
    </location>
</feature>
<dbReference type="InterPro" id="IPR016186">
    <property type="entry name" value="C-type_lectin-like/link_sf"/>
</dbReference>
<dbReference type="Proteomes" id="UP001652626">
    <property type="component" value="Chromosome 4"/>
</dbReference>
<protein>
    <submittedName>
        <fullName evidence="4">Uncharacterized protein LOC113396671</fullName>
    </submittedName>
</protein>
<evidence type="ECO:0000313" key="3">
    <source>
        <dbReference type="Proteomes" id="UP001652626"/>
    </source>
</evidence>
<dbReference type="AlphaFoldDB" id="A0A8B8I319"/>
<accession>A0A8B8I319</accession>
<dbReference type="OMA" id="FLYRAWH"/>
<dbReference type="CDD" id="cd00037">
    <property type="entry name" value="CLECT"/>
    <property type="match status" value="1"/>
</dbReference>
<evidence type="ECO:0000313" key="4">
    <source>
        <dbReference type="RefSeq" id="XP_026490496.2"/>
    </source>
</evidence>
<keyword evidence="1" id="KW-0732">Signal</keyword>
<reference evidence="4" key="1">
    <citation type="submission" date="2025-08" db="UniProtKB">
        <authorList>
            <consortium name="RefSeq"/>
        </authorList>
    </citation>
    <scope>IDENTIFICATION</scope>
    <source>
        <tissue evidence="4">Whole body</tissue>
    </source>
</reference>
<dbReference type="GeneID" id="113396671"/>
<dbReference type="Pfam" id="PF00059">
    <property type="entry name" value="Lectin_C"/>
    <property type="match status" value="1"/>
</dbReference>
<gene>
    <name evidence="4" type="primary">LOC113396671</name>
</gene>
<feature type="domain" description="C-type lectin" evidence="2">
    <location>
        <begin position="131"/>
        <end position="242"/>
    </location>
</feature>
<dbReference type="OrthoDB" id="8066719at2759"/>
<proteinExistence type="predicted"/>
<keyword evidence="3" id="KW-1185">Reference proteome</keyword>
<dbReference type="SMART" id="SM00034">
    <property type="entry name" value="CLECT"/>
    <property type="match status" value="1"/>
</dbReference>
<dbReference type="InterPro" id="IPR016187">
    <property type="entry name" value="CTDL_fold"/>
</dbReference>
<dbReference type="RefSeq" id="XP_026490496.2">
    <property type="nucleotide sequence ID" value="XM_026634711.2"/>
</dbReference>
<feature type="chain" id="PRO_5045470285" evidence="1">
    <location>
        <begin position="18"/>
        <end position="281"/>
    </location>
</feature>
<dbReference type="SUPFAM" id="SSF56436">
    <property type="entry name" value="C-type lectin-like"/>
    <property type="match status" value="1"/>
</dbReference>
<sequence length="281" mass="31472">MYYTIIIITSFFIKVFAIRECSKESSAAVPKYHLIEKCHRSKLGIAAKANFTSLTSCKRLGIEKRALAINFSPQDYFESGELLEYSCEVLKCAEAAGGLSLSNDTRYDYYSIYAKPLPNAMSTCVPATGMFQLLPKKLNYTQAQAQCQNISAVLADVTSEQRTEVLAQVLATASVDSAYVGMERDTDGIFYKINGDALECITYRAWAPGHPKRKSNMTCVLLTRNRMWKTTACQAKHSALCELIPDGPYKRGSIFASRIQNSMSQIFYIKTTGFVYKYRCL</sequence>